<dbReference type="AlphaFoldDB" id="A0AAN8FEL0"/>
<feature type="non-terminal residue" evidence="1">
    <location>
        <position position="198"/>
    </location>
</feature>
<evidence type="ECO:0000313" key="1">
    <source>
        <dbReference type="EMBL" id="KAK5972642.1"/>
    </source>
</evidence>
<dbReference type="EMBL" id="WIXE01016462">
    <property type="protein sequence ID" value="KAK5972642.1"/>
    <property type="molecule type" value="Genomic_DNA"/>
</dbReference>
<proteinExistence type="predicted"/>
<sequence length="198" mass="22705">MRVFVCQPGKDNEMCTPDSIRIWFPYAHKLVKSKSIEDVAKPDIPVKKGEIVFIVDPGCLLIFNEAHAMRHRFQNKPPGIRKILSKYPGFYLLPTHYHPRRKYFGGHSLTLGLNIHEGRDILKEIHCNAQCDEGQLIYFKSDKNAPIYSKIFVDGAKCEWMKICVHGTQGVQHKKYHCYDASLVNVYVRNGFVVMPGA</sequence>
<organism evidence="1 2">
    <name type="scientific">Trichostrongylus colubriformis</name>
    <name type="common">Black scour worm</name>
    <dbReference type="NCBI Taxonomy" id="6319"/>
    <lineage>
        <taxon>Eukaryota</taxon>
        <taxon>Metazoa</taxon>
        <taxon>Ecdysozoa</taxon>
        <taxon>Nematoda</taxon>
        <taxon>Chromadorea</taxon>
        <taxon>Rhabditida</taxon>
        <taxon>Rhabditina</taxon>
        <taxon>Rhabditomorpha</taxon>
        <taxon>Strongyloidea</taxon>
        <taxon>Trichostrongylidae</taxon>
        <taxon>Trichostrongylus</taxon>
    </lineage>
</organism>
<reference evidence="1 2" key="1">
    <citation type="submission" date="2019-10" db="EMBL/GenBank/DDBJ databases">
        <title>Assembly and Annotation for the nematode Trichostrongylus colubriformis.</title>
        <authorList>
            <person name="Martin J."/>
        </authorList>
    </citation>
    <scope>NUCLEOTIDE SEQUENCE [LARGE SCALE GENOMIC DNA]</scope>
    <source>
        <strain evidence="1">G859</strain>
        <tissue evidence="1">Whole worm</tissue>
    </source>
</reference>
<accession>A0AAN8FEL0</accession>
<evidence type="ECO:0000313" key="2">
    <source>
        <dbReference type="Proteomes" id="UP001331761"/>
    </source>
</evidence>
<protein>
    <submittedName>
        <fullName evidence="1">Uncharacterized protein</fullName>
    </submittedName>
</protein>
<gene>
    <name evidence="1" type="ORF">GCK32_010271</name>
</gene>
<keyword evidence="2" id="KW-1185">Reference proteome</keyword>
<dbReference type="Proteomes" id="UP001331761">
    <property type="component" value="Unassembled WGS sequence"/>
</dbReference>
<comment type="caution">
    <text evidence="1">The sequence shown here is derived from an EMBL/GenBank/DDBJ whole genome shotgun (WGS) entry which is preliminary data.</text>
</comment>
<name>A0AAN8FEL0_TRICO</name>